<accession>Q5CPT7</accession>
<dbReference type="OMA" id="FETKAKM"/>
<dbReference type="AlphaFoldDB" id="Q5CPT7"/>
<dbReference type="RefSeq" id="XP_625427.1">
    <property type="nucleotide sequence ID" value="XM_625427.1"/>
</dbReference>
<dbReference type="PANTHER" id="PTHR11787">
    <property type="entry name" value="RAB GDP-DISSOCIATION INHIBITOR"/>
    <property type="match status" value="1"/>
</dbReference>
<dbReference type="PRINTS" id="PR00891">
    <property type="entry name" value="RABGDIREP"/>
</dbReference>
<dbReference type="GO" id="GO:0005737">
    <property type="term" value="C:cytoplasm"/>
    <property type="evidence" value="ECO:0007669"/>
    <property type="project" value="TreeGrafter"/>
</dbReference>
<dbReference type="Gene3D" id="1.10.405.10">
    <property type="entry name" value="Guanine Nucleotide Dissociation Inhibitor, domain 1"/>
    <property type="match status" value="1"/>
</dbReference>
<dbReference type="Gene3D" id="3.30.519.10">
    <property type="entry name" value="Guanine Nucleotide Dissociation Inhibitor, domain 2"/>
    <property type="match status" value="1"/>
</dbReference>
<dbReference type="Proteomes" id="UP000006726">
    <property type="component" value="Chromosome 4"/>
</dbReference>
<dbReference type="FunCoup" id="Q5CPT7">
    <property type="interactions" value="326"/>
</dbReference>
<comment type="similarity">
    <text evidence="1 2">Belongs to the Rab GDI family.</text>
</comment>
<protein>
    <recommendedName>
        <fullName evidence="2">Rab GDP dissociation inhibitor</fullName>
    </recommendedName>
</protein>
<dbReference type="Pfam" id="PF00996">
    <property type="entry name" value="GDI"/>
    <property type="match status" value="1"/>
</dbReference>
<dbReference type="SUPFAM" id="SSF51905">
    <property type="entry name" value="FAD/NAD(P)-binding domain"/>
    <property type="match status" value="2"/>
</dbReference>
<evidence type="ECO:0000256" key="1">
    <source>
        <dbReference type="ARBA" id="ARBA00005593"/>
    </source>
</evidence>
<dbReference type="Gene3D" id="3.50.50.60">
    <property type="entry name" value="FAD/NAD(P)-binding domain"/>
    <property type="match status" value="1"/>
</dbReference>
<proteinExistence type="inferred from homology"/>
<dbReference type="InterPro" id="IPR000806">
    <property type="entry name" value="RabGDI"/>
</dbReference>
<dbReference type="GeneID" id="3372406"/>
<dbReference type="KEGG" id="cpv:cgd4_4080"/>
<dbReference type="PANTHER" id="PTHR11787:SF8">
    <property type="entry name" value="RAB GDP DISSOCIATION INHIBITOR"/>
    <property type="match status" value="1"/>
</dbReference>
<comment type="caution">
    <text evidence="3">The sequence shown here is derived from an EMBL/GenBank/DDBJ whole genome shotgun (WGS) entry which is preliminary data.</text>
</comment>
<organism evidence="3 4">
    <name type="scientific">Cryptosporidium parvum (strain Iowa II)</name>
    <dbReference type="NCBI Taxonomy" id="353152"/>
    <lineage>
        <taxon>Eukaryota</taxon>
        <taxon>Sar</taxon>
        <taxon>Alveolata</taxon>
        <taxon>Apicomplexa</taxon>
        <taxon>Conoidasida</taxon>
        <taxon>Coccidia</taxon>
        <taxon>Eucoccidiorida</taxon>
        <taxon>Eimeriorina</taxon>
        <taxon>Cryptosporidiidae</taxon>
        <taxon>Cryptosporidium</taxon>
    </lineage>
</organism>
<dbReference type="GO" id="GO:0007264">
    <property type="term" value="P:small GTPase-mediated signal transduction"/>
    <property type="evidence" value="ECO:0007669"/>
    <property type="project" value="InterPro"/>
</dbReference>
<keyword evidence="4" id="KW-1185">Reference proteome</keyword>
<dbReference type="InterPro" id="IPR036188">
    <property type="entry name" value="FAD/NAD-bd_sf"/>
</dbReference>
<evidence type="ECO:0000313" key="4">
    <source>
        <dbReference type="Proteomes" id="UP000006726"/>
    </source>
</evidence>
<name>Q5CPT7_CRYPI</name>
<dbReference type="PRINTS" id="PR00892">
    <property type="entry name" value="RABGDI"/>
</dbReference>
<dbReference type="EMBL" id="AAEE01000012">
    <property type="protein sequence ID" value="EAK87451.1"/>
    <property type="molecule type" value="Genomic_DNA"/>
</dbReference>
<dbReference type="STRING" id="353152.Q5CPT7"/>
<dbReference type="GO" id="GO:0005093">
    <property type="term" value="F:Rab GDP-dissociation inhibitor activity"/>
    <property type="evidence" value="ECO:0007669"/>
    <property type="project" value="InterPro"/>
</dbReference>
<evidence type="ECO:0000313" key="3">
    <source>
        <dbReference type="EMBL" id="EAK87451.1"/>
    </source>
</evidence>
<dbReference type="FunFam" id="1.10.405.10:FF:000001">
    <property type="entry name" value="Rab GDP dissociation inhibitor"/>
    <property type="match status" value="1"/>
</dbReference>
<gene>
    <name evidence="3" type="ORF">cgd4_4080</name>
</gene>
<dbReference type="OrthoDB" id="9446342at2759"/>
<sequence>YYLEQLIKRLNIIMDEKYDVLICGTGLTECIISGLLSTSGKKVLHIDRNSYYGGEAASLNLTTLYQKFRPGTSPPANYGANRDWNVDLIPKFVMASGDLVKILLKTKVTRYLEWQVIEGTYVYQFQKGGLLFNPKFIHKVPATEMEALKSPLLGIMEKNRCRSFFSFVANWSDDDVSKQMGFNRDKNTMKDIYDHFGLSSTTIDFVGHALALYTNDDYINKPCGETLDKIRLYMMSLSRYGKSPFIYPVYGLGGLPEGFSRLCAIHGGTFMLNTNIEKFLYDEQGKVSGVVTSQGKAECKMVICDPSYVLNENDSKPKVKCIGKVLRCICILNSPINDTNDVSSCQIIIPQNELGRKNDIYVMMVSCTHGVALKGKYIAIISTTVETENPLLEINPAIKLLGNSIEEQFFYTSDLYEPIDSGKDDNVFVSKSCDASSHFESLTQDVLRLWKNITGEDLDLTNIPNEDEADGEY</sequence>
<feature type="non-terminal residue" evidence="3">
    <location>
        <position position="1"/>
    </location>
</feature>
<reference evidence="3 4" key="1">
    <citation type="journal article" date="2004" name="Science">
        <title>Complete genome sequence of the apicomplexan, Cryptosporidium parvum.</title>
        <authorList>
            <person name="Abrahamsen M.S."/>
            <person name="Templeton T.J."/>
            <person name="Enomoto S."/>
            <person name="Abrahante J.E."/>
            <person name="Zhu G."/>
            <person name="Lancto C.A."/>
            <person name="Deng M."/>
            <person name="Liu C."/>
            <person name="Widmer G."/>
            <person name="Tzipori S."/>
            <person name="Buck G.A."/>
            <person name="Xu P."/>
            <person name="Bankier A.T."/>
            <person name="Dear P.H."/>
            <person name="Konfortov B.A."/>
            <person name="Spriggs H.F."/>
            <person name="Iyer L."/>
            <person name="Anantharaman V."/>
            <person name="Aravind L."/>
            <person name="Kapur V."/>
        </authorList>
    </citation>
    <scope>NUCLEOTIDE SEQUENCE [LARGE SCALE GENOMIC DNA]</scope>
    <source>
        <strain evidence="4">Iowa II</strain>
    </source>
</reference>
<dbReference type="GO" id="GO:0016192">
    <property type="term" value="P:vesicle-mediated transport"/>
    <property type="evidence" value="ECO:0007669"/>
    <property type="project" value="TreeGrafter"/>
</dbReference>
<dbReference type="GO" id="GO:0015031">
    <property type="term" value="P:protein transport"/>
    <property type="evidence" value="ECO:0007669"/>
    <property type="project" value="InterPro"/>
</dbReference>
<dbReference type="InParanoid" id="Q5CPT7"/>
<evidence type="ECO:0000256" key="2">
    <source>
        <dbReference type="RuleBase" id="RU363124"/>
    </source>
</evidence>
<dbReference type="InterPro" id="IPR018203">
    <property type="entry name" value="GDP_dissociation_inhibitor"/>
</dbReference>